<feature type="region of interest" description="Disordered" evidence="4">
    <location>
        <begin position="207"/>
        <end position="229"/>
    </location>
</feature>
<feature type="compositionally biased region" description="Polar residues" evidence="4">
    <location>
        <begin position="948"/>
        <end position="957"/>
    </location>
</feature>
<feature type="region of interest" description="Disordered" evidence="4">
    <location>
        <begin position="348"/>
        <end position="390"/>
    </location>
</feature>
<feature type="domain" description="Integrase catalytic" evidence="5">
    <location>
        <begin position="636"/>
        <end position="798"/>
    </location>
</feature>
<keyword evidence="2" id="KW-0694">RNA-binding</keyword>
<sequence length="1590" mass="181032">MDTSKTTQRLESDADWVKWYNLFRMTATFHEVWPYVNPDGTEVLVEPRIRFPDVDAENYDRLLKVAALEHQDAARIHEKHRKGVLEVLKWINSSVNQVYLNQTTNQQSVRGIIVALREQLSPDSYARQQQVLHRYNIHRRTIKRTRLTEWLIVYQEIMEEAASAGVPALADSTTQVADFLNTVKEIAPEYYTGASFNFSRIAQPIQAHATQAQPGQAQDGVQQPPQVPSGVTQALEFKRWVRTFHPDWLTASKPPVSSTSFATWQGENEDNNSSSSQNNSSKKKEKRKPDCPACFGQQKHYIVDCWHMNPAKRHSHYDPEKDSNKKAIEAGRKFLKDHPRIQERLDKVLKEGSSGSSSTNWRQRSRSQSRERSNNTSYVGHSDDASIMSSADSSSDSSFCTVDSSLPSPSSFTSGFCLKDSVIIDCGTAFHVCNDITRMKDLDYSWQKAILTGGGAVQAVARGTMVVRPNMGGKGKKGIRVRDVWYTPDYPVTLVATEPLRKKGLFFTSKHPGMENSQGELLFKTPHQYGQYLLEYHAPQATETPPLSKQVTFQPTGRDKEETSFSGFKKSSDPVVSKAEAWLWHERLGHPGAKGLEELLNHSMGMKVTGITKDECAACSTAKAMRRVSRRPSDHRPTAPGDYIVIDFFTMSNTYNDEKYALIMGDRWSHFNWIRTLRTRKEGLDAIQRLVNLLEKQYFITVRVIRLDWETALRNAFDLWAAMEGILVERSADYTGAQNPAERLGGMLFMIARALRFQSRFPESMAPELIRAAVYLCNRIGHKILGWKTPEGVINEWLNQQPGSTHQRSEKPQLGHLKRYGCRAYPLTKEYKRGEQKSNKTLPRACIGYLCGYDSTTIYRIWVPALNKVLRTRDVSFDESSMYDPRVEDTSLLHRQELQFKFEELEMKFPDPQDEDLPMDSVLWDGDELLHEASKHIYLLQRNDHTDGPSSTLTPDQSLEPEGTQPAPSEGVDEQEQGQSSPESTPVLTPPTPDSTEQSAITQTAVTIEPEIIVSLSPSPQPTPQGPTSRRGRPIGSRNADIYNRETPIGQVNHQPANAVRSSARRRNQRGSSGTSNFTLSTDTAMNVENKTVWKKGTFEVTRLEDVDQQKHRILPLRWVLTYKFDKHNRLVKFKARICVRGDLQPMSGMETYASTLAGTSFRTLMAVTARFNLETIQLDAVNAFTNAVLDELVYVWFPPGFNRSGYCIILRKALYGLRRSPLLWQKSLKSTLMLLGLTPLDEDDCIFISKYLAMMIFVDDMVIVFRDKYRDQARKIVDGLKAKYEMKEMGEINIFLGVRIIRNRKKKRLWLCMDNYITKICEEFKVDKKRRGPTTPMGSDNLIPHQGEATPEEIHWYQRRTGSINYAGIMARPDVCYPSSRLSEFHMNPSDLHSKSADTCLSYLWNTRYFAIGFDCEGKGTLFCASDASFADDTVTRKSTQGYVMMLFGGPIAWKSSKQRRVVTSSTEAELVALTQATKEYLATIRLVKELQLELDDDFIMQCDNQQTLRLLTMENPQQNSRLRHININNLWLRQELQIGVIKYHWIKTNEIVADGTTKTLPPQKQSLYIAQLRMTDVQSYIETADPTV</sequence>
<feature type="compositionally biased region" description="Polar residues" evidence="4">
    <location>
        <begin position="977"/>
        <end position="987"/>
    </location>
</feature>
<dbReference type="Pfam" id="PF13976">
    <property type="entry name" value="gag_pre-integrs"/>
    <property type="match status" value="1"/>
</dbReference>
<feature type="region of interest" description="Disordered" evidence="4">
    <location>
        <begin position="544"/>
        <end position="571"/>
    </location>
</feature>
<dbReference type="Pfam" id="PF07727">
    <property type="entry name" value="RVT_2"/>
    <property type="match status" value="1"/>
</dbReference>
<reference evidence="6 7" key="1">
    <citation type="submission" date="2012-08" db="EMBL/GenBank/DDBJ databases">
        <authorList>
            <person name="Gan P.H.P."/>
            <person name="Ikeda K."/>
            <person name="Irieda H."/>
            <person name="Narusaka M."/>
            <person name="O'Connell R.J."/>
            <person name="Narusaka Y."/>
            <person name="Takano Y."/>
            <person name="Kubo Y."/>
            <person name="Shirasu K."/>
        </authorList>
    </citation>
    <scope>NUCLEOTIDE SEQUENCE [LARGE SCALE GENOMIC DNA]</scope>
    <source>
        <strain evidence="6 7">Nara gc5</strain>
    </source>
</reference>
<comment type="subcellular location">
    <subcellularLocation>
        <location evidence="1">Mitochondrion</location>
    </subcellularLocation>
</comment>
<dbReference type="Proteomes" id="UP000011096">
    <property type="component" value="Unassembled WGS sequence"/>
</dbReference>
<dbReference type="InterPro" id="IPR001584">
    <property type="entry name" value="Integrase_cat-core"/>
</dbReference>
<keyword evidence="3" id="KW-0496">Mitochondrion</keyword>
<dbReference type="InterPro" id="IPR036397">
    <property type="entry name" value="RNaseH_sf"/>
</dbReference>
<feature type="compositionally biased region" description="Low complexity" evidence="4">
    <location>
        <begin position="271"/>
        <end position="280"/>
    </location>
</feature>
<dbReference type="InterPro" id="IPR025724">
    <property type="entry name" value="GAG-pre-integrase_dom"/>
</dbReference>
<dbReference type="SUPFAM" id="SSF56672">
    <property type="entry name" value="DNA/RNA polymerases"/>
    <property type="match status" value="1"/>
</dbReference>
<dbReference type="Pfam" id="PF25597">
    <property type="entry name" value="SH3_retrovirus"/>
    <property type="match status" value="1"/>
</dbReference>
<dbReference type="GO" id="GO:0005739">
    <property type="term" value="C:mitochondrion"/>
    <property type="evidence" value="ECO:0007669"/>
    <property type="project" value="UniProtKB-SubCell"/>
</dbReference>
<feature type="region of interest" description="Disordered" evidence="4">
    <location>
        <begin position="943"/>
        <end position="1000"/>
    </location>
</feature>
<protein>
    <submittedName>
        <fullName evidence="6">Retrovirus-related Pol polyprotein from transposon TNT</fullName>
    </submittedName>
</protein>
<dbReference type="InterPro" id="IPR057670">
    <property type="entry name" value="SH3_retrovirus"/>
</dbReference>
<comment type="caution">
    <text evidence="6">The sequence shown here is derived from an EMBL/GenBank/DDBJ whole genome shotgun (WGS) entry which is preliminary data.</text>
</comment>
<dbReference type="GeneID" id="90980713"/>
<dbReference type="Gene3D" id="3.30.420.10">
    <property type="entry name" value="Ribonuclease H-like superfamily/Ribonuclease H"/>
    <property type="match status" value="1"/>
</dbReference>
<feature type="compositionally biased region" description="Polar residues" evidence="4">
    <location>
        <begin position="255"/>
        <end position="266"/>
    </location>
</feature>
<evidence type="ECO:0000256" key="2">
    <source>
        <dbReference type="ARBA" id="ARBA00022884"/>
    </source>
</evidence>
<reference evidence="6 7" key="2">
    <citation type="submission" date="2020-04" db="EMBL/GenBank/DDBJ databases">
        <title>Genome sequencing and assembly of multiple isolates from the Colletotrichum gloeosporioides species complex.</title>
        <authorList>
            <person name="Gan P."/>
            <person name="Shirasu K."/>
        </authorList>
    </citation>
    <scope>NUCLEOTIDE SEQUENCE [LARGE SCALE GENOMIC DNA]</scope>
    <source>
        <strain evidence="6 7">Nara gc5</strain>
    </source>
</reference>
<evidence type="ECO:0000313" key="6">
    <source>
        <dbReference type="EMBL" id="KAF4473961.1"/>
    </source>
</evidence>
<dbReference type="GO" id="GO:0005634">
    <property type="term" value="C:nucleus"/>
    <property type="evidence" value="ECO:0007669"/>
    <property type="project" value="UniProtKB-ARBA"/>
</dbReference>
<dbReference type="InterPro" id="IPR012337">
    <property type="entry name" value="RNaseH-like_sf"/>
</dbReference>
<dbReference type="CDD" id="cd09272">
    <property type="entry name" value="RNase_HI_RT_Ty1"/>
    <property type="match status" value="1"/>
</dbReference>
<dbReference type="PANTHER" id="PTHR11439">
    <property type="entry name" value="GAG-POL-RELATED RETROTRANSPOSON"/>
    <property type="match status" value="1"/>
</dbReference>
<feature type="compositionally biased region" description="Polar residues" evidence="4">
    <location>
        <begin position="544"/>
        <end position="555"/>
    </location>
</feature>
<dbReference type="PROSITE" id="PS50994">
    <property type="entry name" value="INTEGRASE"/>
    <property type="match status" value="1"/>
</dbReference>
<feature type="region of interest" description="Disordered" evidence="4">
    <location>
        <begin position="1015"/>
        <end position="1081"/>
    </location>
</feature>
<dbReference type="GO" id="GO:0003723">
    <property type="term" value="F:RNA binding"/>
    <property type="evidence" value="ECO:0007669"/>
    <property type="project" value="UniProtKB-KW"/>
</dbReference>
<evidence type="ECO:0000259" key="5">
    <source>
        <dbReference type="PROSITE" id="PS50994"/>
    </source>
</evidence>
<dbReference type="RefSeq" id="XP_066006795.1">
    <property type="nucleotide sequence ID" value="XM_066153805.1"/>
</dbReference>
<evidence type="ECO:0000256" key="4">
    <source>
        <dbReference type="SAM" id="MobiDB-lite"/>
    </source>
</evidence>
<dbReference type="OrthoDB" id="4849387at2759"/>
<dbReference type="PANTHER" id="PTHR11439:SF438">
    <property type="entry name" value="REVERSE TRANSCRIPTASE TY1_COPIA-TYPE DOMAIN-CONTAINING PROTEIN"/>
    <property type="match status" value="1"/>
</dbReference>
<accession>A0A7J6ID66</accession>
<organism evidence="6 7">
    <name type="scientific">Colletotrichum fructicola (strain Nara gc5)</name>
    <name type="common">Anthracnose fungus</name>
    <name type="synonym">Colletotrichum gloeosporioides (strain Nara gc5)</name>
    <dbReference type="NCBI Taxonomy" id="1213859"/>
    <lineage>
        <taxon>Eukaryota</taxon>
        <taxon>Fungi</taxon>
        <taxon>Dikarya</taxon>
        <taxon>Ascomycota</taxon>
        <taxon>Pezizomycotina</taxon>
        <taxon>Sordariomycetes</taxon>
        <taxon>Hypocreomycetidae</taxon>
        <taxon>Glomerellales</taxon>
        <taxon>Glomerellaceae</taxon>
        <taxon>Colletotrichum</taxon>
        <taxon>Colletotrichum gloeosporioides species complex</taxon>
    </lineage>
</organism>
<evidence type="ECO:0000313" key="7">
    <source>
        <dbReference type="Proteomes" id="UP000011096"/>
    </source>
</evidence>
<dbReference type="InterPro" id="IPR043502">
    <property type="entry name" value="DNA/RNA_pol_sf"/>
</dbReference>
<feature type="compositionally biased region" description="Polar residues" evidence="4">
    <location>
        <begin position="208"/>
        <end position="229"/>
    </location>
</feature>
<name>A0A7J6ID66_COLFN</name>
<keyword evidence="7" id="KW-1185">Reference proteome</keyword>
<gene>
    <name evidence="6" type="ORF">CGGC5_v017183</name>
</gene>
<evidence type="ECO:0000256" key="3">
    <source>
        <dbReference type="ARBA" id="ARBA00023128"/>
    </source>
</evidence>
<dbReference type="FunCoup" id="A0A7J6ID66">
    <property type="interactions" value="77"/>
</dbReference>
<dbReference type="InParanoid" id="A0A7J6ID66"/>
<dbReference type="SUPFAM" id="SSF53098">
    <property type="entry name" value="Ribonuclease H-like"/>
    <property type="match status" value="1"/>
</dbReference>
<proteinExistence type="predicted"/>
<evidence type="ECO:0000256" key="1">
    <source>
        <dbReference type="ARBA" id="ARBA00004173"/>
    </source>
</evidence>
<dbReference type="EMBL" id="ANPB02000011">
    <property type="protein sequence ID" value="KAF4473961.1"/>
    <property type="molecule type" value="Genomic_DNA"/>
</dbReference>
<dbReference type="InterPro" id="IPR013103">
    <property type="entry name" value="RVT_2"/>
</dbReference>
<feature type="region of interest" description="Disordered" evidence="4">
    <location>
        <begin position="255"/>
        <end position="291"/>
    </location>
</feature>
<dbReference type="GO" id="GO:0015074">
    <property type="term" value="P:DNA integration"/>
    <property type="evidence" value="ECO:0007669"/>
    <property type="project" value="InterPro"/>
</dbReference>